<gene>
    <name evidence="1" type="ORF">PHMEG_00032071</name>
</gene>
<protein>
    <submittedName>
        <fullName evidence="1">Uncharacterized protein</fullName>
    </submittedName>
</protein>
<name>A0A225UVG4_9STRA</name>
<evidence type="ECO:0000313" key="1">
    <source>
        <dbReference type="EMBL" id="OWY97405.1"/>
    </source>
</evidence>
<dbReference type="Proteomes" id="UP000198211">
    <property type="component" value="Unassembled WGS sequence"/>
</dbReference>
<accession>A0A225UVG4</accession>
<evidence type="ECO:0000313" key="2">
    <source>
        <dbReference type="Proteomes" id="UP000198211"/>
    </source>
</evidence>
<organism evidence="1 2">
    <name type="scientific">Phytophthora megakarya</name>
    <dbReference type="NCBI Taxonomy" id="4795"/>
    <lineage>
        <taxon>Eukaryota</taxon>
        <taxon>Sar</taxon>
        <taxon>Stramenopiles</taxon>
        <taxon>Oomycota</taxon>
        <taxon>Peronosporomycetes</taxon>
        <taxon>Peronosporales</taxon>
        <taxon>Peronosporaceae</taxon>
        <taxon>Phytophthora</taxon>
    </lineage>
</organism>
<proteinExistence type="predicted"/>
<keyword evidence="2" id="KW-1185">Reference proteome</keyword>
<dbReference type="AlphaFoldDB" id="A0A225UVG4"/>
<reference evidence="2" key="1">
    <citation type="submission" date="2017-03" db="EMBL/GenBank/DDBJ databases">
        <title>Phytopthora megakarya and P. palmivora, two closely related causual agents of cacao black pod achieved similar genome size and gene model numbers by different mechanisms.</title>
        <authorList>
            <person name="Ali S."/>
            <person name="Shao J."/>
            <person name="Larry D.J."/>
            <person name="Kronmiller B."/>
            <person name="Shen D."/>
            <person name="Strem M.D."/>
            <person name="Melnick R.L."/>
            <person name="Guiltinan M.J."/>
            <person name="Tyler B.M."/>
            <person name="Meinhardt L.W."/>
            <person name="Bailey B.A."/>
        </authorList>
    </citation>
    <scope>NUCLEOTIDE SEQUENCE [LARGE SCALE GENOMIC DNA]</scope>
    <source>
        <strain evidence="2">zdho120</strain>
    </source>
</reference>
<sequence>MDFVMDFEMDFKAIWPLLRKEWWSWKPATGIPIHHNCLKPGSRIKTAKRGVDVLNGEDELLAYVRMNKELCDRLHIVNVIVRPRTQANSPPSEKTCKGLKRAKKFASTKQKNPAVKQHATRKPMKKTKKQIADEANQQRQAVAAFDKVWGEANSTGTCISYLMLTGK</sequence>
<dbReference type="OrthoDB" id="128361at2759"/>
<dbReference type="EMBL" id="NBNE01010494">
    <property type="protein sequence ID" value="OWY97405.1"/>
    <property type="molecule type" value="Genomic_DNA"/>
</dbReference>
<comment type="caution">
    <text evidence="1">The sequence shown here is derived from an EMBL/GenBank/DDBJ whole genome shotgun (WGS) entry which is preliminary data.</text>
</comment>